<dbReference type="InterPro" id="IPR026634">
    <property type="entry name" value="TPST-like"/>
</dbReference>
<organism evidence="2 3">
    <name type="scientific">Rubritalea profundi</name>
    <dbReference type="NCBI Taxonomy" id="1658618"/>
    <lineage>
        <taxon>Bacteria</taxon>
        <taxon>Pseudomonadati</taxon>
        <taxon>Verrucomicrobiota</taxon>
        <taxon>Verrucomicrobiia</taxon>
        <taxon>Verrucomicrobiales</taxon>
        <taxon>Rubritaleaceae</taxon>
        <taxon>Rubritalea</taxon>
    </lineage>
</organism>
<reference evidence="2 3" key="1">
    <citation type="submission" date="2016-12" db="EMBL/GenBank/DDBJ databases">
        <title>Study of bacterial adaptation to deep sea.</title>
        <authorList>
            <person name="Song J."/>
            <person name="Yoshizawa S."/>
            <person name="Kogure K."/>
        </authorList>
    </citation>
    <scope>NUCLEOTIDE SEQUENCE [LARGE SCALE GENOMIC DNA]</scope>
    <source>
        <strain evidence="2 3">SAORIC-165</strain>
    </source>
</reference>
<dbReference type="RefSeq" id="WP_105042552.1">
    <property type="nucleotide sequence ID" value="NZ_MQWA01000001.1"/>
</dbReference>
<dbReference type="PANTHER" id="PTHR12788:SF10">
    <property type="entry name" value="PROTEIN-TYROSINE SULFOTRANSFERASE"/>
    <property type="match status" value="1"/>
</dbReference>
<dbReference type="Pfam" id="PF13469">
    <property type="entry name" value="Sulfotransfer_3"/>
    <property type="match status" value="1"/>
</dbReference>
<evidence type="ECO:0000313" key="3">
    <source>
        <dbReference type="Proteomes" id="UP000239907"/>
    </source>
</evidence>
<dbReference type="Gene3D" id="3.40.50.300">
    <property type="entry name" value="P-loop containing nucleotide triphosphate hydrolases"/>
    <property type="match status" value="1"/>
</dbReference>
<evidence type="ECO:0000256" key="1">
    <source>
        <dbReference type="ARBA" id="ARBA00022679"/>
    </source>
</evidence>
<dbReference type="InterPro" id="IPR027417">
    <property type="entry name" value="P-loop_NTPase"/>
</dbReference>
<keyword evidence="1" id="KW-0808">Transferase</keyword>
<dbReference type="Proteomes" id="UP000239907">
    <property type="component" value="Unassembled WGS sequence"/>
</dbReference>
<dbReference type="PANTHER" id="PTHR12788">
    <property type="entry name" value="PROTEIN-TYROSINE SULFOTRANSFERASE 2"/>
    <property type="match status" value="1"/>
</dbReference>
<dbReference type="AlphaFoldDB" id="A0A2S7U144"/>
<dbReference type="GO" id="GO:0008476">
    <property type="term" value="F:protein-tyrosine sulfotransferase activity"/>
    <property type="evidence" value="ECO:0007669"/>
    <property type="project" value="InterPro"/>
</dbReference>
<dbReference type="OrthoDB" id="396512at2"/>
<comment type="caution">
    <text evidence="2">The sequence shown here is derived from an EMBL/GenBank/DDBJ whole genome shotgun (WGS) entry which is preliminary data.</text>
</comment>
<gene>
    <name evidence="2" type="ORF">BSZ32_05745</name>
</gene>
<accession>A0A2S7U144</accession>
<dbReference type="EMBL" id="MQWA01000001">
    <property type="protein sequence ID" value="PQJ28052.1"/>
    <property type="molecule type" value="Genomic_DNA"/>
</dbReference>
<sequence length="284" mass="32859">MKKNNPIVILGAPRSGTTILGDLLSSHPDVHYMVEPTPLWRRFAKFYGDFVDCNYSKKDVSDTRQGFDAALKKSCKKYILEKTPQNCLRVPFVYDVFPDGKYIHIVRDGYESSLSIMRHWETNTSGFTGVRIGQRLKELSLSQIPKYGMQFMKRLLPSSGKPRVYWGPVLPGMSKMLDAFSIAEISAIQWKTCVEQACHFGRKLPVCQYMEVRLEDLTSEKMREIIEFADLPASVEVDRAFDEKFNREQTNYRRSEAKVNVLEKMKPWLEPTMCWLNQDDESSK</sequence>
<keyword evidence="3" id="KW-1185">Reference proteome</keyword>
<evidence type="ECO:0008006" key="4">
    <source>
        <dbReference type="Google" id="ProtNLM"/>
    </source>
</evidence>
<name>A0A2S7U144_9BACT</name>
<evidence type="ECO:0000313" key="2">
    <source>
        <dbReference type="EMBL" id="PQJ28052.1"/>
    </source>
</evidence>
<dbReference type="SUPFAM" id="SSF52540">
    <property type="entry name" value="P-loop containing nucleoside triphosphate hydrolases"/>
    <property type="match status" value="1"/>
</dbReference>
<protein>
    <recommendedName>
        <fullName evidence="4">Sulfotransferase</fullName>
    </recommendedName>
</protein>
<proteinExistence type="predicted"/>